<name>A0ACC2NGE8_9HYME</name>
<dbReference type="Proteomes" id="UP001239111">
    <property type="component" value="Chromosome 3"/>
</dbReference>
<dbReference type="EMBL" id="CM056743">
    <property type="protein sequence ID" value="KAJ8670253.1"/>
    <property type="molecule type" value="Genomic_DNA"/>
</dbReference>
<evidence type="ECO:0000313" key="2">
    <source>
        <dbReference type="Proteomes" id="UP001239111"/>
    </source>
</evidence>
<protein>
    <submittedName>
        <fullName evidence="1">Uncharacterized protein</fullName>
    </submittedName>
</protein>
<organism evidence="1 2">
    <name type="scientific">Eretmocerus hayati</name>
    <dbReference type="NCBI Taxonomy" id="131215"/>
    <lineage>
        <taxon>Eukaryota</taxon>
        <taxon>Metazoa</taxon>
        <taxon>Ecdysozoa</taxon>
        <taxon>Arthropoda</taxon>
        <taxon>Hexapoda</taxon>
        <taxon>Insecta</taxon>
        <taxon>Pterygota</taxon>
        <taxon>Neoptera</taxon>
        <taxon>Endopterygota</taxon>
        <taxon>Hymenoptera</taxon>
        <taxon>Apocrita</taxon>
        <taxon>Proctotrupomorpha</taxon>
        <taxon>Chalcidoidea</taxon>
        <taxon>Aphelinidae</taxon>
        <taxon>Aphelininae</taxon>
        <taxon>Eretmocerus</taxon>
    </lineage>
</organism>
<sequence length="298" mass="31369">MIETSHHQELEVVGPKLVLLLSGAALVAGVALPPTTQDANTSEQLRQKREILEQYPVFHAAPIVHATPLIHTAIPAVPLATSSSQRYDIHKSTAILHTALAPLYRKKRAISYIAPAAAVTSYAASYPVATSHHEQYQVHNAAHLIHELPLAVETPAVYHAPAAVAPVVHSAPLVAPVASAVYPAATSSQRRFQIHNNARFVQEYHQPLYAFAPAFDTISPVLEQHHYVAQPAAVAPLAGGVLATLPAAPAGLPAQIGQAGQQQQLEGQQQQESSGAAPASSGAEGDSVTVDAARKASQ</sequence>
<comment type="caution">
    <text evidence="1">The sequence shown here is derived from an EMBL/GenBank/DDBJ whole genome shotgun (WGS) entry which is preliminary data.</text>
</comment>
<proteinExistence type="predicted"/>
<keyword evidence="2" id="KW-1185">Reference proteome</keyword>
<gene>
    <name evidence="1" type="ORF">QAD02_001512</name>
</gene>
<evidence type="ECO:0000313" key="1">
    <source>
        <dbReference type="EMBL" id="KAJ8670253.1"/>
    </source>
</evidence>
<reference evidence="1" key="1">
    <citation type="submission" date="2023-04" db="EMBL/GenBank/DDBJ databases">
        <title>A chromosome-level genome assembly of the parasitoid wasp Eretmocerus hayati.</title>
        <authorList>
            <person name="Zhong Y."/>
            <person name="Liu S."/>
            <person name="Liu Y."/>
        </authorList>
    </citation>
    <scope>NUCLEOTIDE SEQUENCE</scope>
    <source>
        <strain evidence="1">ZJU_SS_LIU_2023</strain>
    </source>
</reference>
<accession>A0ACC2NGE8</accession>